<name>I3TFI8_THEC1</name>
<proteinExistence type="predicted"/>
<protein>
    <submittedName>
        <fullName evidence="1">Uncharacterized protein</fullName>
    </submittedName>
</protein>
<gene>
    <name evidence="1" type="ordered locus">TCELL_1103</name>
</gene>
<dbReference type="InParanoid" id="I3TFI8"/>
<dbReference type="STRING" id="1184251.TCELL_1103"/>
<dbReference type="KEGG" id="thg:TCELL_1103"/>
<reference evidence="1 2" key="1">
    <citation type="journal article" date="2012" name="J. Bacteriol.">
        <title>Complete genome sequence of the hyperthermophilic cellulolytic Crenarchaeon 'Thermogladius cellulolyticus' 1633.</title>
        <authorList>
            <person name="Mardanov A.V."/>
            <person name="Kochetkova T.V."/>
            <person name="Beletsky A.V."/>
            <person name="Bonch-Osmolovskaya E.A."/>
            <person name="Ravin N.V."/>
            <person name="Skryabin K.G."/>
        </authorList>
    </citation>
    <scope>NUCLEOTIDE SEQUENCE [LARGE SCALE GENOMIC DNA]</scope>
    <source>
        <strain evidence="2">DSM 22663 / VKM B-2946 / 1633</strain>
    </source>
</reference>
<dbReference type="EMBL" id="CP003531">
    <property type="protein sequence ID" value="AFK51526.1"/>
    <property type="molecule type" value="Genomic_DNA"/>
</dbReference>
<dbReference type="HOGENOM" id="CLU_1253581_0_0_2"/>
<dbReference type="OrthoDB" id="33752at2157"/>
<evidence type="ECO:0000313" key="1">
    <source>
        <dbReference type="EMBL" id="AFK51526.1"/>
    </source>
</evidence>
<dbReference type="AlphaFoldDB" id="I3TFI8"/>
<dbReference type="Proteomes" id="UP000005270">
    <property type="component" value="Chromosome"/>
</dbReference>
<organism evidence="1 2">
    <name type="scientific">Thermogladius calderae (strain DSM 22663 / VKM B-2946 / 1633)</name>
    <dbReference type="NCBI Taxonomy" id="1184251"/>
    <lineage>
        <taxon>Archaea</taxon>
        <taxon>Thermoproteota</taxon>
        <taxon>Thermoprotei</taxon>
        <taxon>Desulfurococcales</taxon>
        <taxon>Desulfurococcaceae</taxon>
        <taxon>Thermogladius</taxon>
    </lineage>
</organism>
<evidence type="ECO:0000313" key="2">
    <source>
        <dbReference type="Proteomes" id="UP000005270"/>
    </source>
</evidence>
<keyword evidence="2" id="KW-1185">Reference proteome</keyword>
<dbReference type="eggNOG" id="arCOG04261">
    <property type="taxonomic scope" value="Archaea"/>
</dbReference>
<sequence length="220" mass="25063">MSPSSVYDRVRAFLDKYGDKGFLVLKAALEVAGDPNVDHRYGDFSFKHLVLKLARLGFNYNPVNLLRSLEKEYGVVEKSYTSSNQTWWRFIDVEAVKSAVYGGAGEPDDPKLALLKLKYESLEPARVRSTLLKLASKPSLSSVDKELFRGIVFNELTKLVELYYEMSNYEEYFAAQLSEVRELLRLAELVSAKMSKDKMLGESKLRLEETLRAFGLHDNT</sequence>
<accession>I3TFI8</accession>